<evidence type="ECO:0000256" key="2">
    <source>
        <dbReference type="SAM" id="Phobius"/>
    </source>
</evidence>
<dbReference type="Pfam" id="PF04203">
    <property type="entry name" value="Sortase"/>
    <property type="match status" value="1"/>
</dbReference>
<dbReference type="SUPFAM" id="SSF63817">
    <property type="entry name" value="Sortase"/>
    <property type="match status" value="1"/>
</dbReference>
<dbReference type="AlphaFoldDB" id="A0A1F5FUV1"/>
<feature type="transmembrane region" description="Helical" evidence="2">
    <location>
        <begin position="20"/>
        <end position="45"/>
    </location>
</feature>
<keyword evidence="2" id="KW-1133">Transmembrane helix</keyword>
<dbReference type="Gene3D" id="2.40.260.10">
    <property type="entry name" value="Sortase"/>
    <property type="match status" value="1"/>
</dbReference>
<protein>
    <recommendedName>
        <fullName evidence="5">Sortase</fullName>
    </recommendedName>
</protein>
<sequence>MYKYQKATAQNPHPGRKIPLYLKTIPTFISAIGLAILGGVGYPVISYQLKDLKIFDFSDKGLLSPVYYQSEAQENQEPILVTGLDYTKASNWFPGSLQNELFTKPEPEEIPLNIPDFYEFSIPSLGIVDATVSLKDEDLAKHLVQYPQTALPGQYGSPVVFGHSTIPSFFNPEKYTTIFSNLPKVKVGSDIFTKFNGEEYTYRISKIYEVKPNELWVLKQNYSDKTIKVITCVPPGTTLRRLVVEGTLIND</sequence>
<dbReference type="InterPro" id="IPR023365">
    <property type="entry name" value="Sortase_dom-sf"/>
</dbReference>
<proteinExistence type="predicted"/>
<keyword evidence="1" id="KW-0378">Hydrolase</keyword>
<keyword evidence="2" id="KW-0812">Transmembrane</keyword>
<reference evidence="3 4" key="1">
    <citation type="journal article" date="2016" name="Nat. Commun.">
        <title>Thousands of microbial genomes shed light on interconnected biogeochemical processes in an aquifer system.</title>
        <authorList>
            <person name="Anantharaman K."/>
            <person name="Brown C.T."/>
            <person name="Hug L.A."/>
            <person name="Sharon I."/>
            <person name="Castelle C.J."/>
            <person name="Probst A.J."/>
            <person name="Thomas B.C."/>
            <person name="Singh A."/>
            <person name="Wilkins M.J."/>
            <person name="Karaoz U."/>
            <person name="Brodie E.L."/>
            <person name="Williams K.H."/>
            <person name="Hubbard S.S."/>
            <person name="Banfield J.F."/>
        </authorList>
    </citation>
    <scope>NUCLEOTIDE SEQUENCE [LARGE SCALE GENOMIC DNA]</scope>
</reference>
<dbReference type="InterPro" id="IPR005754">
    <property type="entry name" value="Sortase"/>
</dbReference>
<keyword evidence="2" id="KW-0472">Membrane</keyword>
<accession>A0A1F5FUV1</accession>
<comment type="caution">
    <text evidence="3">The sequence shown here is derived from an EMBL/GenBank/DDBJ whole genome shotgun (WGS) entry which is preliminary data.</text>
</comment>
<evidence type="ECO:0000256" key="1">
    <source>
        <dbReference type="ARBA" id="ARBA00022801"/>
    </source>
</evidence>
<dbReference type="EMBL" id="MFAQ01000018">
    <property type="protein sequence ID" value="OGD83396.1"/>
    <property type="molecule type" value="Genomic_DNA"/>
</dbReference>
<dbReference type="Proteomes" id="UP000179237">
    <property type="component" value="Unassembled WGS sequence"/>
</dbReference>
<name>A0A1F5FUV1_9BACT</name>
<evidence type="ECO:0008006" key="5">
    <source>
        <dbReference type="Google" id="ProtNLM"/>
    </source>
</evidence>
<evidence type="ECO:0000313" key="3">
    <source>
        <dbReference type="EMBL" id="OGD83396.1"/>
    </source>
</evidence>
<dbReference type="NCBIfam" id="TIGR01076">
    <property type="entry name" value="sortase_fam"/>
    <property type="match status" value="1"/>
</dbReference>
<gene>
    <name evidence="3" type="ORF">A2572_02950</name>
</gene>
<dbReference type="GO" id="GO:0016787">
    <property type="term" value="F:hydrolase activity"/>
    <property type="evidence" value="ECO:0007669"/>
    <property type="project" value="UniProtKB-KW"/>
</dbReference>
<evidence type="ECO:0000313" key="4">
    <source>
        <dbReference type="Proteomes" id="UP000179237"/>
    </source>
</evidence>
<organism evidence="3 4">
    <name type="scientific">Candidatus Collierbacteria bacterium RIFOXYD1_FULL_40_9</name>
    <dbReference type="NCBI Taxonomy" id="1817731"/>
    <lineage>
        <taxon>Bacteria</taxon>
        <taxon>Candidatus Collieribacteriota</taxon>
    </lineage>
</organism>